<evidence type="ECO:0000313" key="2">
    <source>
        <dbReference type="EMBL" id="MDR6335954.1"/>
    </source>
</evidence>
<protein>
    <submittedName>
        <fullName evidence="1">Uncharacterized protein</fullName>
    </submittedName>
</protein>
<reference evidence="1" key="1">
    <citation type="submission" date="2022-12" db="EMBL/GenBank/DDBJ databases">
        <title>Reference genome sequencing for broad-spectrum identification of bacterial and archaeal isolates by mass spectrometry.</title>
        <authorList>
            <person name="Sekiguchi Y."/>
            <person name="Tourlousse D.M."/>
        </authorList>
    </citation>
    <scope>NUCLEOTIDE SEQUENCE</scope>
    <source>
        <strain evidence="1">301</strain>
    </source>
</reference>
<evidence type="ECO:0000313" key="4">
    <source>
        <dbReference type="Proteomes" id="UP001245370"/>
    </source>
</evidence>
<organism evidence="1 3">
    <name type="scientific">Xanthobacter flavus</name>
    <dbReference type="NCBI Taxonomy" id="281"/>
    <lineage>
        <taxon>Bacteria</taxon>
        <taxon>Pseudomonadati</taxon>
        <taxon>Pseudomonadota</taxon>
        <taxon>Alphaproteobacteria</taxon>
        <taxon>Hyphomicrobiales</taxon>
        <taxon>Xanthobacteraceae</taxon>
        <taxon>Xanthobacter</taxon>
    </lineage>
</organism>
<dbReference type="EMBL" id="BSDO01000007">
    <property type="protein sequence ID" value="GLI24443.1"/>
    <property type="molecule type" value="Genomic_DNA"/>
</dbReference>
<dbReference type="Proteomes" id="UP001245370">
    <property type="component" value="Unassembled WGS sequence"/>
</dbReference>
<dbReference type="EMBL" id="JAVDPY010000009">
    <property type="protein sequence ID" value="MDR6335954.1"/>
    <property type="molecule type" value="Genomic_DNA"/>
</dbReference>
<proteinExistence type="predicted"/>
<name>A0A9W6CV62_XANFL</name>
<dbReference type="Proteomes" id="UP001144397">
    <property type="component" value="Unassembled WGS sequence"/>
</dbReference>
<evidence type="ECO:0000313" key="1">
    <source>
        <dbReference type="EMBL" id="GLI24443.1"/>
    </source>
</evidence>
<gene>
    <name evidence="2" type="ORF">GGQ86_004452</name>
    <name evidence="1" type="ORF">XFLAVUS301_41170</name>
</gene>
<dbReference type="GeneID" id="95764889"/>
<dbReference type="AlphaFoldDB" id="A0A9W6CV62"/>
<comment type="caution">
    <text evidence="1">The sequence shown here is derived from an EMBL/GenBank/DDBJ whole genome shotgun (WGS) entry which is preliminary data.</text>
</comment>
<sequence>MSETSPDAPLDFEALVVALLPLGPYHAALAPMVADLARIATLNTQLNAAFRRIAERSGFPEGAVHREHLAEDAEAVGTFFEYVHFASPSFLGSVGEWPLVGGRPLAGKASGDAHG</sequence>
<accession>A0A9W6CV62</accession>
<keyword evidence="4" id="KW-1185">Reference proteome</keyword>
<evidence type="ECO:0000313" key="3">
    <source>
        <dbReference type="Proteomes" id="UP001144397"/>
    </source>
</evidence>
<reference evidence="2 4" key="2">
    <citation type="submission" date="2023-07" db="EMBL/GenBank/DDBJ databases">
        <title>Genomic Encyclopedia of Type Strains, Phase IV (KMG-IV): sequencing the most valuable type-strain genomes for metagenomic binning, comparative biology and taxonomic classification.</title>
        <authorList>
            <person name="Goeker M."/>
        </authorList>
    </citation>
    <scope>NUCLEOTIDE SEQUENCE [LARGE SCALE GENOMIC DNA]</scope>
    <source>
        <strain evidence="2 4">DSM 338</strain>
    </source>
</reference>
<dbReference type="RefSeq" id="WP_229645380.1">
    <property type="nucleotide sequence ID" value="NZ_BSDO01000007.1"/>
</dbReference>